<dbReference type="Pfam" id="PF00505">
    <property type="entry name" value="HMG_box"/>
    <property type="match status" value="1"/>
</dbReference>
<dbReference type="GO" id="GO:0000981">
    <property type="term" value="F:DNA-binding transcription factor activity, RNA polymerase II-specific"/>
    <property type="evidence" value="ECO:0007669"/>
    <property type="project" value="TreeGrafter"/>
</dbReference>
<evidence type="ECO:0000256" key="2">
    <source>
        <dbReference type="ARBA" id="ARBA00023242"/>
    </source>
</evidence>
<evidence type="ECO:0000259" key="5">
    <source>
        <dbReference type="PROSITE" id="PS50118"/>
    </source>
</evidence>
<feature type="region of interest" description="Disordered" evidence="4">
    <location>
        <begin position="68"/>
        <end position="101"/>
    </location>
</feature>
<dbReference type="CDD" id="cd01389">
    <property type="entry name" value="HMG-box_ROX1-like"/>
    <property type="match status" value="1"/>
</dbReference>
<gene>
    <name evidence="6" type="ORF">BOTBODRAFT_190207</name>
</gene>
<dbReference type="PANTHER" id="PTHR45789:SF2">
    <property type="entry name" value="FI18025P1"/>
    <property type="match status" value="1"/>
</dbReference>
<protein>
    <recommendedName>
        <fullName evidence="5">HMG box domain-containing protein</fullName>
    </recommendedName>
</protein>
<dbReference type="HOGENOM" id="CLU_583921_0_0_1"/>
<dbReference type="EMBL" id="KL198063">
    <property type="protein sequence ID" value="KDQ10887.1"/>
    <property type="molecule type" value="Genomic_DNA"/>
</dbReference>
<feature type="region of interest" description="Disordered" evidence="4">
    <location>
        <begin position="221"/>
        <end position="258"/>
    </location>
</feature>
<dbReference type="InParanoid" id="A0A067MG96"/>
<dbReference type="InterPro" id="IPR009071">
    <property type="entry name" value="HMG_box_dom"/>
</dbReference>
<dbReference type="SUPFAM" id="SSF47095">
    <property type="entry name" value="HMG-box"/>
    <property type="match status" value="1"/>
</dbReference>
<evidence type="ECO:0000256" key="3">
    <source>
        <dbReference type="PROSITE-ProRule" id="PRU00267"/>
    </source>
</evidence>
<organism evidence="6 7">
    <name type="scientific">Botryobasidium botryosum (strain FD-172 SS1)</name>
    <dbReference type="NCBI Taxonomy" id="930990"/>
    <lineage>
        <taxon>Eukaryota</taxon>
        <taxon>Fungi</taxon>
        <taxon>Dikarya</taxon>
        <taxon>Basidiomycota</taxon>
        <taxon>Agaricomycotina</taxon>
        <taxon>Agaricomycetes</taxon>
        <taxon>Cantharellales</taxon>
        <taxon>Botryobasidiaceae</taxon>
        <taxon>Botryobasidium</taxon>
    </lineage>
</organism>
<keyword evidence="1 3" id="KW-0238">DNA-binding</keyword>
<keyword evidence="2 3" id="KW-0539">Nucleus</keyword>
<evidence type="ECO:0000313" key="6">
    <source>
        <dbReference type="EMBL" id="KDQ10887.1"/>
    </source>
</evidence>
<evidence type="ECO:0000256" key="1">
    <source>
        <dbReference type="ARBA" id="ARBA00023125"/>
    </source>
</evidence>
<keyword evidence="7" id="KW-1185">Reference proteome</keyword>
<reference evidence="7" key="1">
    <citation type="journal article" date="2014" name="Proc. Natl. Acad. Sci. U.S.A.">
        <title>Extensive sampling of basidiomycete genomes demonstrates inadequacy of the white-rot/brown-rot paradigm for wood decay fungi.</title>
        <authorList>
            <person name="Riley R."/>
            <person name="Salamov A.A."/>
            <person name="Brown D.W."/>
            <person name="Nagy L.G."/>
            <person name="Floudas D."/>
            <person name="Held B.W."/>
            <person name="Levasseur A."/>
            <person name="Lombard V."/>
            <person name="Morin E."/>
            <person name="Otillar R."/>
            <person name="Lindquist E.A."/>
            <person name="Sun H."/>
            <person name="LaButti K.M."/>
            <person name="Schmutz J."/>
            <person name="Jabbour D."/>
            <person name="Luo H."/>
            <person name="Baker S.E."/>
            <person name="Pisabarro A.G."/>
            <person name="Walton J.D."/>
            <person name="Blanchette R.A."/>
            <person name="Henrissat B."/>
            <person name="Martin F."/>
            <person name="Cullen D."/>
            <person name="Hibbett D.S."/>
            <person name="Grigoriev I.V."/>
        </authorList>
    </citation>
    <scope>NUCLEOTIDE SEQUENCE [LARGE SCALE GENOMIC DNA]</scope>
    <source>
        <strain evidence="7">FD-172 SS1</strain>
    </source>
</reference>
<feature type="compositionally biased region" description="Low complexity" evidence="4">
    <location>
        <begin position="238"/>
        <end position="258"/>
    </location>
</feature>
<dbReference type="STRING" id="930990.A0A067MG96"/>
<name>A0A067MG96_BOTB1</name>
<accession>A0A067MG96</accession>
<dbReference type="PROSITE" id="PS50118">
    <property type="entry name" value="HMG_BOX_2"/>
    <property type="match status" value="1"/>
</dbReference>
<evidence type="ECO:0000256" key="4">
    <source>
        <dbReference type="SAM" id="MobiDB-lite"/>
    </source>
</evidence>
<dbReference type="PANTHER" id="PTHR45789">
    <property type="entry name" value="FI18025P1"/>
    <property type="match status" value="1"/>
</dbReference>
<evidence type="ECO:0000313" key="7">
    <source>
        <dbReference type="Proteomes" id="UP000027195"/>
    </source>
</evidence>
<sequence length="468" mass="51757">MLSTCLQVHKRSPLAVSFCPTSPPLLARQLSLCVLVRYYTLRCRLSYPMHPSTSAPHPAVQDSLARTRAPPTAHPEASENVAPVIPPTGRGAKSHARKQSVDHIPRPKNAFILFRTDFVSQSKLTRGVESDHRNISKIVGQLWNELPAVERAKWERLAAAEKAAHKAKYPNYRYAPVYRREGIARRRTKPETEEDKKRCKQIVELLKSGREGKELEKAIASQGGKILTKPKATRKSTRAAARPYRAPSPQSSLAPSPSDFIPSASPQPIIKMESRPGTPFPFVGELGYPDLPMEDMGAHPGNVFQPLSQEAIQEYLNSRFDYSATLVDPNTCTFDDLCSYQQFNVLDLRSLSDVGAGHDLVLPIQTQVPYQMDFASPYAASTSSSEYSETLLSPVPSSVATPPTPCLDDEFVAQFVHLDAPSATPLAYPSYASHGIEAPKLHGFPGYLEQSLKDLREYPECRDLVNAL</sequence>
<dbReference type="InterPro" id="IPR036910">
    <property type="entry name" value="HMG_box_dom_sf"/>
</dbReference>
<feature type="DNA-binding region" description="HMG box" evidence="3">
    <location>
        <begin position="104"/>
        <end position="173"/>
    </location>
</feature>
<dbReference type="OrthoDB" id="6247875at2759"/>
<dbReference type="Gene3D" id="1.10.30.10">
    <property type="entry name" value="High mobility group box domain"/>
    <property type="match status" value="1"/>
</dbReference>
<proteinExistence type="predicted"/>
<dbReference type="GO" id="GO:0005634">
    <property type="term" value="C:nucleus"/>
    <property type="evidence" value="ECO:0007669"/>
    <property type="project" value="UniProtKB-UniRule"/>
</dbReference>
<dbReference type="GO" id="GO:0000978">
    <property type="term" value="F:RNA polymerase II cis-regulatory region sequence-specific DNA binding"/>
    <property type="evidence" value="ECO:0007669"/>
    <property type="project" value="TreeGrafter"/>
</dbReference>
<dbReference type="AlphaFoldDB" id="A0A067MG96"/>
<dbReference type="Proteomes" id="UP000027195">
    <property type="component" value="Unassembled WGS sequence"/>
</dbReference>
<feature type="domain" description="HMG box" evidence="5">
    <location>
        <begin position="104"/>
        <end position="173"/>
    </location>
</feature>
<dbReference type="InterPro" id="IPR051356">
    <property type="entry name" value="SOX/SOX-like_TF"/>
</dbReference>
<dbReference type="SMART" id="SM00398">
    <property type="entry name" value="HMG"/>
    <property type="match status" value="1"/>
</dbReference>